<reference evidence="2 3" key="1">
    <citation type="submission" date="2018-07" db="EMBL/GenBank/DDBJ databases">
        <title>Anaerosacharophilus polymeroproducens gen. nov. sp. nov., an anaerobic bacterium isolated from salt field.</title>
        <authorList>
            <person name="Kim W."/>
            <person name="Yang S.-H."/>
            <person name="Oh J."/>
            <person name="Lee J.-H."/>
            <person name="Kwon K.K."/>
        </authorList>
    </citation>
    <scope>NUCLEOTIDE SEQUENCE [LARGE SCALE GENOMIC DNA]</scope>
    <source>
        <strain evidence="2 3">MCWD5</strain>
    </source>
</reference>
<keyword evidence="1" id="KW-1133">Transmembrane helix</keyword>
<dbReference type="EMBL" id="QRCT01000026">
    <property type="protein sequence ID" value="RDU23459.1"/>
    <property type="molecule type" value="Genomic_DNA"/>
</dbReference>
<feature type="transmembrane region" description="Helical" evidence="1">
    <location>
        <begin position="92"/>
        <end position="108"/>
    </location>
</feature>
<feature type="transmembrane region" description="Helical" evidence="1">
    <location>
        <begin position="219"/>
        <end position="235"/>
    </location>
</feature>
<name>A0A371AV84_9FIRM</name>
<comment type="caution">
    <text evidence="2">The sequence shown here is derived from an EMBL/GenBank/DDBJ whole genome shotgun (WGS) entry which is preliminary data.</text>
</comment>
<dbReference type="PANTHER" id="PTHR37422">
    <property type="entry name" value="TEICHURONIC ACID BIOSYNTHESIS PROTEIN TUAE"/>
    <property type="match status" value="1"/>
</dbReference>
<sequence>MNKKSNKNDVSIQKSLTQYIVYIYVLFLIGLYPLLFKNGYTDILDFKSSSYLNINIIMFLFLSFLFLTWIPSNYKSIGNLKDNMKSVSLTDWFVLGFGLVLTISWLFSDEMAESFWGTSGRMFGYLAIMFCVLGYFIISRYLKFDQVILWSFLLCGMLVYIIAIFNFFQIDILGMYKFGWQNGSFISTLGNVNSLACYSSIILPIGMTLFCVSKKKLSAWIYGIFCILGFFGMVASSSDSIFCSVIVSFLILFWFLNEVWEVKKYLILAGTFILSLQGITIVHHILINKDDLLVGLARIFALNRKMLIFLPVIILLYLGITICEKKGIEKQVLKKTKTIFFLVVGLIAVTGFLGIVFLNLRYEKVEVVNKFGAIGNYLYFDKWWGSCRGTNWIYSIQVFREFDLKHKFIGEGPASFVYALRNCFNGDVYSLDKKIIDAHNEFFQFLITTGVFGVISYFGIYISSIKRSIKIYKNNQFLIAVIICLISYLVQGMINNPHIYTTPLIFWVIAVGENQLRDASIKQQ</sequence>
<feature type="transmembrane region" description="Helical" evidence="1">
    <location>
        <begin position="188"/>
        <end position="212"/>
    </location>
</feature>
<dbReference type="AlphaFoldDB" id="A0A371AV84"/>
<feature type="transmembrane region" description="Helical" evidence="1">
    <location>
        <begin position="265"/>
        <end position="286"/>
    </location>
</feature>
<evidence type="ECO:0000256" key="1">
    <source>
        <dbReference type="SAM" id="Phobius"/>
    </source>
</evidence>
<keyword evidence="3" id="KW-1185">Reference proteome</keyword>
<feature type="transmembrane region" description="Helical" evidence="1">
    <location>
        <begin position="477"/>
        <end position="494"/>
    </location>
</feature>
<feature type="transmembrane region" description="Helical" evidence="1">
    <location>
        <begin position="147"/>
        <end position="168"/>
    </location>
</feature>
<feature type="transmembrane region" description="Helical" evidence="1">
    <location>
        <begin position="241"/>
        <end position="260"/>
    </location>
</feature>
<dbReference type="InterPro" id="IPR051533">
    <property type="entry name" value="WaaL-like"/>
</dbReference>
<feature type="transmembrane region" description="Helical" evidence="1">
    <location>
        <begin position="120"/>
        <end position="138"/>
    </location>
</feature>
<proteinExistence type="predicted"/>
<feature type="transmembrane region" description="Helical" evidence="1">
    <location>
        <begin position="442"/>
        <end position="465"/>
    </location>
</feature>
<evidence type="ECO:0008006" key="4">
    <source>
        <dbReference type="Google" id="ProtNLM"/>
    </source>
</evidence>
<dbReference type="OrthoDB" id="9796676at2"/>
<dbReference type="RefSeq" id="WP_115481976.1">
    <property type="nucleotide sequence ID" value="NZ_QRCT01000026.1"/>
</dbReference>
<feature type="transmembrane region" description="Helical" evidence="1">
    <location>
        <begin position="52"/>
        <end position="71"/>
    </location>
</feature>
<gene>
    <name evidence="2" type="ORF">DWV06_09660</name>
</gene>
<accession>A0A371AV84</accession>
<feature type="transmembrane region" description="Helical" evidence="1">
    <location>
        <begin position="339"/>
        <end position="360"/>
    </location>
</feature>
<organism evidence="2 3">
    <name type="scientific">Anaerosacchariphilus polymeriproducens</name>
    <dbReference type="NCBI Taxonomy" id="1812858"/>
    <lineage>
        <taxon>Bacteria</taxon>
        <taxon>Bacillati</taxon>
        <taxon>Bacillota</taxon>
        <taxon>Clostridia</taxon>
        <taxon>Lachnospirales</taxon>
        <taxon>Lachnospiraceae</taxon>
        <taxon>Anaerosacchariphilus</taxon>
    </lineage>
</organism>
<feature type="transmembrane region" description="Helical" evidence="1">
    <location>
        <begin position="21"/>
        <end position="40"/>
    </location>
</feature>
<dbReference type="Proteomes" id="UP000255036">
    <property type="component" value="Unassembled WGS sequence"/>
</dbReference>
<evidence type="ECO:0000313" key="2">
    <source>
        <dbReference type="EMBL" id="RDU23459.1"/>
    </source>
</evidence>
<keyword evidence="1" id="KW-0472">Membrane</keyword>
<feature type="transmembrane region" description="Helical" evidence="1">
    <location>
        <begin position="306"/>
        <end position="323"/>
    </location>
</feature>
<dbReference type="PANTHER" id="PTHR37422:SF13">
    <property type="entry name" value="LIPOPOLYSACCHARIDE BIOSYNTHESIS PROTEIN PA4999-RELATED"/>
    <property type="match status" value="1"/>
</dbReference>
<keyword evidence="1" id="KW-0812">Transmembrane</keyword>
<protein>
    <recommendedName>
        <fullName evidence="4">O-antigen ligase domain-containing protein</fullName>
    </recommendedName>
</protein>
<evidence type="ECO:0000313" key="3">
    <source>
        <dbReference type="Proteomes" id="UP000255036"/>
    </source>
</evidence>